<evidence type="ECO:0000313" key="2">
    <source>
        <dbReference type="Proteomes" id="UP000510897"/>
    </source>
</evidence>
<dbReference type="EMBL" id="MT586120">
    <property type="protein sequence ID" value="QLF86302.1"/>
    <property type="molecule type" value="Genomic_DNA"/>
</dbReference>
<gene>
    <name evidence="1" type="ORF">CC030809_00254</name>
</gene>
<reference evidence="1 2" key="1">
    <citation type="submission" date="2020-06" db="EMBL/GenBank/DDBJ databases">
        <authorList>
            <person name="Puxty R.J."/>
            <person name="Weihe C."/>
            <person name="Marston M.F."/>
            <person name="Martiny J.B.H."/>
        </authorList>
    </citation>
    <scope>NUCLEOTIDE SEQUENCE [LARGE SCALE GENOMIC DNA]</scope>
    <source>
        <strain evidence="1">0809CC03</strain>
    </source>
</reference>
<sequence length="52" mass="6341">MTVPRNYLMRYCVIGYKDDKKREEFFNSGRDAWIMESYLKRNGYRGVRISVK</sequence>
<reference evidence="1 2" key="2">
    <citation type="submission" date="2020-07" db="EMBL/GenBank/DDBJ databases">
        <title>Signatures of coevolution in a cyanophage population.</title>
        <authorList>
            <person name="Abebe J."/>
        </authorList>
    </citation>
    <scope>NUCLEOTIDE SEQUENCE [LARGE SCALE GENOMIC DNA]</scope>
    <source>
        <strain evidence="1">0809CC03</strain>
    </source>
</reference>
<organism evidence="1 2">
    <name type="scientific">Synechococcus phage S-CAM7</name>
    <dbReference type="NCBI Taxonomy" id="1883368"/>
    <lineage>
        <taxon>Viruses</taxon>
        <taxon>Duplodnaviria</taxon>
        <taxon>Heunggongvirae</taxon>
        <taxon>Uroviricota</taxon>
        <taxon>Caudoviricetes</taxon>
        <taxon>Pantevenvirales</taxon>
        <taxon>Kyanoviridae</taxon>
        <taxon>Mazuvirus</taxon>
        <taxon>Mazuvirus scam7</taxon>
    </lineage>
</organism>
<dbReference type="Proteomes" id="UP000510897">
    <property type="component" value="Segment"/>
</dbReference>
<accession>A0A7D5JK39</accession>
<evidence type="ECO:0000313" key="1">
    <source>
        <dbReference type="EMBL" id="QLF86302.1"/>
    </source>
</evidence>
<protein>
    <submittedName>
        <fullName evidence="1">Uncharacterized protein</fullName>
    </submittedName>
</protein>
<name>A0A7D5JK39_9CAUD</name>
<proteinExistence type="predicted"/>